<dbReference type="FunCoup" id="Q4ZGE3">
    <property type="interactions" value="10"/>
</dbReference>
<proteinExistence type="predicted"/>
<dbReference type="CTD" id="3565817"/>
<keyword evidence="2" id="KW-0812">Transmembrane</keyword>
<evidence type="ECO:0000313" key="5">
    <source>
        <dbReference type="Proteomes" id="UP000001940"/>
    </source>
</evidence>
<keyword evidence="5" id="KW-1185">Reference proteome</keyword>
<feature type="domain" description="C-type lectin" evidence="3">
    <location>
        <begin position="112"/>
        <end position="230"/>
    </location>
</feature>
<dbReference type="SMART" id="SM00034">
    <property type="entry name" value="CLECT"/>
    <property type="match status" value="2"/>
</dbReference>
<evidence type="ECO:0000313" key="6">
    <source>
        <dbReference type="WormBase" id="T20B3.15"/>
    </source>
</evidence>
<dbReference type="WormBase" id="T20B3.15">
    <property type="protein sequence ID" value="CE38633"/>
    <property type="gene ID" value="WBGene00044331"/>
    <property type="gene designation" value="clec-25"/>
</dbReference>
<dbReference type="PANTHER" id="PTHR22991:SF44">
    <property type="entry name" value="C-TYPE LECTIN-RELATED"/>
    <property type="match status" value="1"/>
</dbReference>
<reference evidence="4 5" key="1">
    <citation type="journal article" date="1998" name="Science">
        <title>Genome sequence of the nematode C. elegans: a platform for investigating biology.</title>
        <authorList>
            <consortium name="The C. elegans sequencing consortium"/>
            <person name="Sulson J.E."/>
            <person name="Waterston R."/>
        </authorList>
    </citation>
    <scope>NUCLEOTIDE SEQUENCE [LARGE SCALE GENOMIC DNA]</scope>
    <source>
        <strain evidence="4 5">Bristol N2</strain>
    </source>
</reference>
<dbReference type="OrthoDB" id="7357196at2759"/>
<keyword evidence="2" id="KW-0472">Membrane</keyword>
<evidence type="ECO:0000313" key="4">
    <source>
        <dbReference type="EMBL" id="CAI94504.1"/>
    </source>
</evidence>
<protein>
    <submittedName>
        <fullName evidence="4">C-type lectin domain-containing protein</fullName>
    </submittedName>
</protein>
<dbReference type="HOGENOM" id="CLU_037161_1_0_1"/>
<gene>
    <name evidence="4 6" type="primary">clec-25</name>
    <name evidence="4" type="ORF">CELE_T20B3.15</name>
    <name evidence="6" type="ORF">T20B3.15</name>
</gene>
<dbReference type="InterPro" id="IPR016186">
    <property type="entry name" value="C-type_lectin-like/link_sf"/>
</dbReference>
<dbReference type="InParanoid" id="Q4ZGE3"/>
<dbReference type="InterPro" id="IPR018378">
    <property type="entry name" value="C-type_lectin_CS"/>
</dbReference>
<keyword evidence="2" id="KW-1133">Transmembrane helix</keyword>
<evidence type="ECO:0000259" key="3">
    <source>
        <dbReference type="PROSITE" id="PS50041"/>
    </source>
</evidence>
<dbReference type="GeneID" id="3565817"/>
<feature type="transmembrane region" description="Helical" evidence="2">
    <location>
        <begin position="35"/>
        <end position="57"/>
    </location>
</feature>
<evidence type="ECO:0000256" key="2">
    <source>
        <dbReference type="SAM" id="Phobius"/>
    </source>
</evidence>
<accession>Q4ZGE3</accession>
<name>Q4ZGE3_CAEEL</name>
<dbReference type="PANTHER" id="PTHR22991">
    <property type="entry name" value="PROTEIN CBG13490"/>
    <property type="match status" value="1"/>
</dbReference>
<keyword evidence="1" id="KW-1015">Disulfide bond</keyword>
<dbReference type="eggNOG" id="KOG4297">
    <property type="taxonomic scope" value="Eukaryota"/>
</dbReference>
<dbReference type="SUPFAM" id="SSF56436">
    <property type="entry name" value="C-type lectin-like"/>
    <property type="match status" value="2"/>
</dbReference>
<feature type="transmembrane region" description="Helical" evidence="2">
    <location>
        <begin position="283"/>
        <end position="301"/>
    </location>
</feature>
<dbReference type="AGR" id="WB:WBGene00044331"/>
<dbReference type="Pfam" id="PF00059">
    <property type="entry name" value="Lectin_C"/>
    <property type="match status" value="1"/>
</dbReference>
<dbReference type="InterPro" id="IPR001304">
    <property type="entry name" value="C-type_lectin-like"/>
</dbReference>
<sequence>MPKSSVCEDQEFDKPHEQKHVERLQRVVSDHWKNILIGGLSEIIIVSFAVLLTYFLARQPTCETEIALSSTLPTSTLPITTIGPKSSQIPISSTLSTAAPDKNYCTGNFTYVNHKCWKLVTGPQSRAEADQACFILGGSTLFSIRNEQDNLAVLEFVKEKSVENLWTGLVCVGHDPFSCTWDVKSGTTAAYSNFAKDNPNGDCIYYMTTGTQAGQWASGSCDEAMSFVCELPATIYDETCVFNYDNYCYIPYDQINTSKQGQSICELSGSNLASIRSGNENRFLMSTVSVFSIFAIGGFAFSDDLILWYDGTPMGRLHRNHALSVHWTVFQTPLPPLKRLMKTQVPLVD</sequence>
<dbReference type="InterPro" id="IPR016187">
    <property type="entry name" value="CTDL_fold"/>
</dbReference>
<dbReference type="PaxDb" id="6239-T20B3.15"/>
<dbReference type="Proteomes" id="UP000001940">
    <property type="component" value="Chromosome V"/>
</dbReference>
<dbReference type="RefSeq" id="NP_001024149.1">
    <property type="nucleotide sequence ID" value="NM_001028978.3"/>
</dbReference>
<dbReference type="CDD" id="cd00037">
    <property type="entry name" value="CLECT"/>
    <property type="match status" value="2"/>
</dbReference>
<dbReference type="KEGG" id="cel:CELE_T20B3.15"/>
<dbReference type="PROSITE" id="PS00615">
    <property type="entry name" value="C_TYPE_LECTIN_1"/>
    <property type="match status" value="1"/>
</dbReference>
<dbReference type="PhylomeDB" id="Q4ZGE3"/>
<evidence type="ECO:0000256" key="1">
    <source>
        <dbReference type="ARBA" id="ARBA00023157"/>
    </source>
</evidence>
<dbReference type="UCSC" id="T20B3.15">
    <property type="organism name" value="c. elegans"/>
</dbReference>
<dbReference type="Bgee" id="WBGene00044331">
    <property type="expression patterns" value="Expressed in adult organism and 1 other cell type or tissue"/>
</dbReference>
<dbReference type="InterPro" id="IPR050976">
    <property type="entry name" value="Snaclec"/>
</dbReference>
<organism evidence="4 5">
    <name type="scientific">Caenorhabditis elegans</name>
    <dbReference type="NCBI Taxonomy" id="6239"/>
    <lineage>
        <taxon>Eukaryota</taxon>
        <taxon>Metazoa</taxon>
        <taxon>Ecdysozoa</taxon>
        <taxon>Nematoda</taxon>
        <taxon>Chromadorea</taxon>
        <taxon>Rhabditida</taxon>
        <taxon>Rhabditina</taxon>
        <taxon>Rhabditomorpha</taxon>
        <taxon>Rhabditoidea</taxon>
        <taxon>Rhabditidae</taxon>
        <taxon>Peloderinae</taxon>
        <taxon>Caenorhabditis</taxon>
    </lineage>
</organism>
<dbReference type="PROSITE" id="PS50041">
    <property type="entry name" value="C_TYPE_LECTIN_2"/>
    <property type="match status" value="1"/>
</dbReference>
<dbReference type="SMR" id="Q4ZGE3"/>
<dbReference type="Gene3D" id="3.10.100.10">
    <property type="entry name" value="Mannose-Binding Protein A, subunit A"/>
    <property type="match status" value="2"/>
</dbReference>
<dbReference type="AlphaFoldDB" id="Q4ZGE3"/>
<dbReference type="EMBL" id="BX284605">
    <property type="protein sequence ID" value="CAI94504.1"/>
    <property type="molecule type" value="Genomic_DNA"/>
</dbReference>